<proteinExistence type="predicted"/>
<dbReference type="RefSeq" id="WP_090137601.1">
    <property type="nucleotide sequence ID" value="NZ_FMBC01000048.1"/>
</dbReference>
<protein>
    <submittedName>
        <fullName evidence="2">Phage head completion protein (GPL)</fullName>
    </submittedName>
</protein>
<dbReference type="OrthoDB" id="6312934at2"/>
<sequence length="165" mass="17947">MSFVAGRAVTPSAEDVPDVNDGGEKVTAGSFWPEIALSDVRLEMRINGAVTTTRLKHVVTEAVIHVSEQLASWQGEQIAAGYASLGAVPAMQVDGQSVKIHRYRRAVFSCARALLLETFRDVDTTGDAGEKRAVALSTQAQDLWRDVRWAIADIRGATRNFTEAF</sequence>
<dbReference type="Proteomes" id="UP000198515">
    <property type="component" value="Unassembled WGS sequence"/>
</dbReference>
<reference evidence="3" key="1">
    <citation type="submission" date="2016-08" db="EMBL/GenBank/DDBJ databases">
        <authorList>
            <person name="Varghese N."/>
            <person name="Submissions Spin"/>
        </authorList>
    </citation>
    <scope>NUCLEOTIDE SEQUENCE [LARGE SCALE GENOMIC DNA]</scope>
    <source>
        <strain evidence="3">REICA_142</strain>
    </source>
</reference>
<evidence type="ECO:0000256" key="1">
    <source>
        <dbReference type="SAM" id="MobiDB-lite"/>
    </source>
</evidence>
<name>A0A1C4G0H9_9ENTR</name>
<evidence type="ECO:0000313" key="2">
    <source>
        <dbReference type="EMBL" id="SCC61737.1"/>
    </source>
</evidence>
<feature type="region of interest" description="Disordered" evidence="1">
    <location>
        <begin position="1"/>
        <end position="21"/>
    </location>
</feature>
<accession>A0A1C4G0H9</accession>
<dbReference type="EMBL" id="FMBC01000048">
    <property type="protein sequence ID" value="SCC61737.1"/>
    <property type="molecule type" value="Genomic_DNA"/>
</dbReference>
<organism evidence="2 3">
    <name type="scientific">Kosakonia oryziphila</name>
    <dbReference type="NCBI Taxonomy" id="1005667"/>
    <lineage>
        <taxon>Bacteria</taxon>
        <taxon>Pseudomonadati</taxon>
        <taxon>Pseudomonadota</taxon>
        <taxon>Gammaproteobacteria</taxon>
        <taxon>Enterobacterales</taxon>
        <taxon>Enterobacteriaceae</taxon>
        <taxon>Kosakonia</taxon>
    </lineage>
</organism>
<dbReference type="InterPro" id="IPR009225">
    <property type="entry name" value="Phage_head_completion_GpL"/>
</dbReference>
<dbReference type="Pfam" id="PF05926">
    <property type="entry name" value="Phage_GPL"/>
    <property type="match status" value="1"/>
</dbReference>
<keyword evidence="3" id="KW-1185">Reference proteome</keyword>
<dbReference type="AlphaFoldDB" id="A0A1C4G0H9"/>
<gene>
    <name evidence="2" type="ORF">GA0061070_104824</name>
</gene>
<evidence type="ECO:0000313" key="3">
    <source>
        <dbReference type="Proteomes" id="UP000198515"/>
    </source>
</evidence>